<dbReference type="GO" id="GO:0008270">
    <property type="term" value="F:zinc ion binding"/>
    <property type="evidence" value="ECO:0007669"/>
    <property type="project" value="UniProtKB-KW"/>
</dbReference>
<dbReference type="AlphaFoldDB" id="A0A3B3Q6I6"/>
<evidence type="ECO:0000256" key="6">
    <source>
        <dbReference type="ARBA" id="ARBA00022771"/>
    </source>
</evidence>
<evidence type="ECO:0000256" key="4">
    <source>
        <dbReference type="ARBA" id="ARBA00022723"/>
    </source>
</evidence>
<evidence type="ECO:0000256" key="14">
    <source>
        <dbReference type="SAM" id="MobiDB-lite"/>
    </source>
</evidence>
<comment type="function">
    <text evidence="1">May be involved in transcriptional regulation.</text>
</comment>
<dbReference type="InterPro" id="IPR013087">
    <property type="entry name" value="Znf_C2H2_type"/>
</dbReference>
<proteinExistence type="inferred from homology"/>
<keyword evidence="4" id="KW-0479">Metal-binding</keyword>
<dbReference type="PANTHER" id="PTHR16515:SF49">
    <property type="entry name" value="GASTRULA ZINC FINGER PROTEIN XLCGF49.1-LIKE-RELATED"/>
    <property type="match status" value="1"/>
</dbReference>
<keyword evidence="9" id="KW-0238">DNA-binding</keyword>
<evidence type="ECO:0000256" key="1">
    <source>
        <dbReference type="ARBA" id="ARBA00003767"/>
    </source>
</evidence>
<keyword evidence="13" id="KW-0175">Coiled coil</keyword>
<evidence type="ECO:0000313" key="17">
    <source>
        <dbReference type="Proteomes" id="UP000261540"/>
    </source>
</evidence>
<evidence type="ECO:0000256" key="11">
    <source>
        <dbReference type="ARBA" id="ARBA00023242"/>
    </source>
</evidence>
<dbReference type="FunFam" id="3.30.160.60:FF:001397">
    <property type="entry name" value="Datilografo, isoform A"/>
    <property type="match status" value="1"/>
</dbReference>
<reference evidence="16" key="2">
    <citation type="submission" date="2025-09" db="UniProtKB">
        <authorList>
            <consortium name="Ensembl"/>
        </authorList>
    </citation>
    <scope>IDENTIFICATION</scope>
</reference>
<dbReference type="FunFam" id="3.30.160.60:FF:000328">
    <property type="entry name" value="Zinc finger protein 1079"/>
    <property type="match status" value="1"/>
</dbReference>
<evidence type="ECO:0000256" key="7">
    <source>
        <dbReference type="ARBA" id="ARBA00022833"/>
    </source>
</evidence>
<comment type="subcellular location">
    <subcellularLocation>
        <location evidence="2">Nucleus</location>
    </subcellularLocation>
</comment>
<feature type="domain" description="C2H2-type" evidence="15">
    <location>
        <begin position="454"/>
        <end position="479"/>
    </location>
</feature>
<dbReference type="Pfam" id="PF00096">
    <property type="entry name" value="zf-C2H2"/>
    <property type="match status" value="4"/>
</dbReference>
<reference evidence="16" key="1">
    <citation type="submission" date="2025-08" db="UniProtKB">
        <authorList>
            <consortium name="Ensembl"/>
        </authorList>
    </citation>
    <scope>IDENTIFICATION</scope>
</reference>
<keyword evidence="7" id="KW-0862">Zinc</keyword>
<dbReference type="PROSITE" id="PS50157">
    <property type="entry name" value="ZINC_FINGER_C2H2_2"/>
    <property type="match status" value="4"/>
</dbReference>
<dbReference type="Gene3D" id="3.30.160.60">
    <property type="entry name" value="Classic Zinc Finger"/>
    <property type="match status" value="4"/>
</dbReference>
<feature type="compositionally biased region" description="Polar residues" evidence="14">
    <location>
        <begin position="145"/>
        <end position="155"/>
    </location>
</feature>
<dbReference type="PROSITE" id="PS51257">
    <property type="entry name" value="PROKAR_LIPOPROTEIN"/>
    <property type="match status" value="1"/>
</dbReference>
<dbReference type="Proteomes" id="UP000261540">
    <property type="component" value="Unplaced"/>
</dbReference>
<name>A0A3B3Q6I6_9TELE</name>
<feature type="coiled-coil region" evidence="13">
    <location>
        <begin position="71"/>
        <end position="98"/>
    </location>
</feature>
<keyword evidence="10" id="KW-0804">Transcription</keyword>
<dbReference type="PANTHER" id="PTHR16515">
    <property type="entry name" value="PR DOMAIN ZINC FINGER PROTEIN"/>
    <property type="match status" value="1"/>
</dbReference>
<feature type="compositionally biased region" description="Gly residues" evidence="14">
    <location>
        <begin position="209"/>
        <end position="219"/>
    </location>
</feature>
<evidence type="ECO:0000256" key="13">
    <source>
        <dbReference type="SAM" id="Coils"/>
    </source>
</evidence>
<dbReference type="Ensembl" id="ENSPKIT00000026185.1">
    <property type="protein sequence ID" value="ENSPKIP00000002242.1"/>
    <property type="gene ID" value="ENSPKIG00000020222.1"/>
</dbReference>
<dbReference type="GeneTree" id="ENSGT01150000286939"/>
<feature type="domain" description="C2H2-type" evidence="15">
    <location>
        <begin position="396"/>
        <end position="424"/>
    </location>
</feature>
<feature type="domain" description="C2H2-type" evidence="15">
    <location>
        <begin position="425"/>
        <end position="453"/>
    </location>
</feature>
<dbReference type="GO" id="GO:0010468">
    <property type="term" value="P:regulation of gene expression"/>
    <property type="evidence" value="ECO:0007669"/>
    <property type="project" value="TreeGrafter"/>
</dbReference>
<evidence type="ECO:0000259" key="15">
    <source>
        <dbReference type="PROSITE" id="PS50157"/>
    </source>
</evidence>
<dbReference type="InterPro" id="IPR050331">
    <property type="entry name" value="Zinc_finger"/>
</dbReference>
<accession>A0A3B3Q6I6</accession>
<dbReference type="SMART" id="SM00355">
    <property type="entry name" value="ZnF_C2H2"/>
    <property type="match status" value="4"/>
</dbReference>
<evidence type="ECO:0000256" key="8">
    <source>
        <dbReference type="ARBA" id="ARBA00023015"/>
    </source>
</evidence>
<keyword evidence="5" id="KW-0677">Repeat</keyword>
<feature type="domain" description="C2H2-type" evidence="15">
    <location>
        <begin position="368"/>
        <end position="395"/>
    </location>
</feature>
<dbReference type="FunFam" id="3.30.160.60:FF:000226">
    <property type="entry name" value="Zinc finger protein 236 variant"/>
    <property type="match status" value="1"/>
</dbReference>
<dbReference type="GO" id="GO:0005634">
    <property type="term" value="C:nucleus"/>
    <property type="evidence" value="ECO:0007669"/>
    <property type="project" value="UniProtKB-SubCell"/>
</dbReference>
<dbReference type="SUPFAM" id="SSF57667">
    <property type="entry name" value="beta-beta-alpha zinc fingers"/>
    <property type="match status" value="2"/>
</dbReference>
<evidence type="ECO:0000256" key="9">
    <source>
        <dbReference type="ARBA" id="ARBA00023125"/>
    </source>
</evidence>
<evidence type="ECO:0000256" key="5">
    <source>
        <dbReference type="ARBA" id="ARBA00022737"/>
    </source>
</evidence>
<feature type="region of interest" description="Disordered" evidence="14">
    <location>
        <begin position="297"/>
        <end position="361"/>
    </location>
</feature>
<dbReference type="GO" id="GO:0003677">
    <property type="term" value="F:DNA binding"/>
    <property type="evidence" value="ECO:0007669"/>
    <property type="project" value="UniProtKB-KW"/>
</dbReference>
<dbReference type="InterPro" id="IPR036236">
    <property type="entry name" value="Znf_C2H2_sf"/>
</dbReference>
<evidence type="ECO:0000313" key="16">
    <source>
        <dbReference type="Ensembl" id="ENSPKIP00000002242.1"/>
    </source>
</evidence>
<protein>
    <recommendedName>
        <fullName evidence="15">C2H2-type domain-containing protein</fullName>
    </recommendedName>
</protein>
<feature type="region of interest" description="Disordered" evidence="14">
    <location>
        <begin position="193"/>
        <end position="257"/>
    </location>
</feature>
<keyword evidence="17" id="KW-1185">Reference proteome</keyword>
<dbReference type="FunFam" id="3.30.160.60:FF:000145">
    <property type="entry name" value="Zinc finger protein 574"/>
    <property type="match status" value="1"/>
</dbReference>
<keyword evidence="11" id="KW-0539">Nucleus</keyword>
<evidence type="ECO:0000256" key="10">
    <source>
        <dbReference type="ARBA" id="ARBA00023163"/>
    </source>
</evidence>
<evidence type="ECO:0000256" key="3">
    <source>
        <dbReference type="ARBA" id="ARBA00006991"/>
    </source>
</evidence>
<evidence type="ECO:0000256" key="2">
    <source>
        <dbReference type="ARBA" id="ARBA00004123"/>
    </source>
</evidence>
<evidence type="ECO:0000256" key="12">
    <source>
        <dbReference type="PROSITE-ProRule" id="PRU00042"/>
    </source>
</evidence>
<keyword evidence="8" id="KW-0805">Transcription regulation</keyword>
<organism evidence="16 17">
    <name type="scientific">Paramormyrops kingsleyae</name>
    <dbReference type="NCBI Taxonomy" id="1676925"/>
    <lineage>
        <taxon>Eukaryota</taxon>
        <taxon>Metazoa</taxon>
        <taxon>Chordata</taxon>
        <taxon>Craniata</taxon>
        <taxon>Vertebrata</taxon>
        <taxon>Euteleostomi</taxon>
        <taxon>Actinopterygii</taxon>
        <taxon>Neopterygii</taxon>
        <taxon>Teleostei</taxon>
        <taxon>Osteoglossocephala</taxon>
        <taxon>Osteoglossomorpha</taxon>
        <taxon>Osteoglossiformes</taxon>
        <taxon>Mormyridae</taxon>
        <taxon>Paramormyrops</taxon>
    </lineage>
</organism>
<feature type="region of interest" description="Disordered" evidence="14">
    <location>
        <begin position="99"/>
        <end position="161"/>
    </location>
</feature>
<sequence>MRRVLTPNTRKYAALVSVCFLGSCALPASPWVSSMSDSVLGRTFSGRISAVMEALVGAAALEITRIFESSVSELRLEIARSHTEVETLKRQLEASEKQILDRRTSRAPDISGPVRFSNADRETAVPGQGSEIKCGRPLGAEDSRSQLGGSVQDAPQQPHRVKDEESGIFEQAGPEVVTIIVKEELVEPDMKPQLVETRRPGRSSPGVQGFKGPGPGDGAGQENSWFRPQPIRDHTASSCFSVPGIGGAPRRPGPPGTDYCLQGFNGLGHDRRTVTCSGMVGEGSQNVSRTLRTVCRQPRHSAPDAPQPHSVSTPDQFQPCVPPGHRVPRATGLADGSEVQLVPSQQKAEPQSKRKRRSVLSTTTDRPYSCAVCNKGFISPSHLDMHIRVHTGERPFSCGQCGMRFAQKGNLRAHQRQVHQGKRPFPCPECGKRFTKRGNLRTHQQQVHLGKRPYPCSHCSKAYFSQKDLKIHEQVHSGE</sequence>
<keyword evidence="6 12" id="KW-0863">Zinc-finger</keyword>
<dbReference type="PROSITE" id="PS00028">
    <property type="entry name" value="ZINC_FINGER_C2H2_1"/>
    <property type="match status" value="4"/>
</dbReference>
<comment type="similarity">
    <text evidence="3">Belongs to the krueppel C2H2-type zinc-finger protein family.</text>
</comment>